<keyword evidence="3" id="KW-1185">Reference proteome</keyword>
<dbReference type="AlphaFoldDB" id="A0A8H4B2T2"/>
<organism evidence="2 3">
    <name type="scientific">Gigaspora margarita</name>
    <dbReference type="NCBI Taxonomy" id="4874"/>
    <lineage>
        <taxon>Eukaryota</taxon>
        <taxon>Fungi</taxon>
        <taxon>Fungi incertae sedis</taxon>
        <taxon>Mucoromycota</taxon>
        <taxon>Glomeromycotina</taxon>
        <taxon>Glomeromycetes</taxon>
        <taxon>Diversisporales</taxon>
        <taxon>Gigasporaceae</taxon>
        <taxon>Gigaspora</taxon>
    </lineage>
</organism>
<keyword evidence="1" id="KW-0472">Membrane</keyword>
<sequence length="96" mass="10284">MVIDRTVRRVLSGPVTFGQPSIIGLGPFLSWVVITYFIGSGTWLVGTGWSMNFFIVFGLGAVSIGLVCGISKNSISSAAIKMLRELAHHSDKATLK</sequence>
<reference evidence="2 3" key="1">
    <citation type="journal article" date="2019" name="Environ. Microbiol.">
        <title>At the nexus of three kingdoms: the genome of the mycorrhizal fungus Gigaspora margarita provides insights into plant, endobacterial and fungal interactions.</title>
        <authorList>
            <person name="Venice F."/>
            <person name="Ghignone S."/>
            <person name="Salvioli di Fossalunga A."/>
            <person name="Amselem J."/>
            <person name="Novero M."/>
            <person name="Xianan X."/>
            <person name="Sedzielewska Toro K."/>
            <person name="Morin E."/>
            <person name="Lipzen A."/>
            <person name="Grigoriev I.V."/>
            <person name="Henrissat B."/>
            <person name="Martin F.M."/>
            <person name="Bonfante P."/>
        </authorList>
    </citation>
    <scope>NUCLEOTIDE SEQUENCE [LARGE SCALE GENOMIC DNA]</scope>
    <source>
        <strain evidence="2 3">BEG34</strain>
    </source>
</reference>
<keyword evidence="1" id="KW-0812">Transmembrane</keyword>
<keyword evidence="1" id="KW-1133">Transmembrane helix</keyword>
<evidence type="ECO:0000313" key="2">
    <source>
        <dbReference type="EMBL" id="KAF0555240.1"/>
    </source>
</evidence>
<name>A0A8H4B2T2_GIGMA</name>
<evidence type="ECO:0000313" key="3">
    <source>
        <dbReference type="Proteomes" id="UP000439903"/>
    </source>
</evidence>
<protein>
    <submittedName>
        <fullName evidence="2">Uncharacterized protein</fullName>
    </submittedName>
</protein>
<feature type="transmembrane region" description="Helical" evidence="1">
    <location>
        <begin position="21"/>
        <end position="39"/>
    </location>
</feature>
<accession>A0A8H4B2T2</accession>
<evidence type="ECO:0000256" key="1">
    <source>
        <dbReference type="SAM" id="Phobius"/>
    </source>
</evidence>
<comment type="caution">
    <text evidence="2">The sequence shown here is derived from an EMBL/GenBank/DDBJ whole genome shotgun (WGS) entry which is preliminary data.</text>
</comment>
<dbReference type="EMBL" id="WTPW01000042">
    <property type="protein sequence ID" value="KAF0555240.1"/>
    <property type="molecule type" value="Genomic_DNA"/>
</dbReference>
<feature type="transmembrane region" description="Helical" evidence="1">
    <location>
        <begin position="51"/>
        <end position="71"/>
    </location>
</feature>
<dbReference type="Proteomes" id="UP000439903">
    <property type="component" value="Unassembled WGS sequence"/>
</dbReference>
<proteinExistence type="predicted"/>
<gene>
    <name evidence="2" type="ORF">F8M41_017628</name>
</gene>